<dbReference type="STRING" id="46177.SAMN05660976_06993"/>
<evidence type="ECO:0008006" key="3">
    <source>
        <dbReference type="Google" id="ProtNLM"/>
    </source>
</evidence>
<accession>A0A1H8EI12</accession>
<keyword evidence="2" id="KW-1185">Reference proteome</keyword>
<dbReference type="RefSeq" id="WP_091104783.1">
    <property type="nucleotide sequence ID" value="NZ_FOBF01000023.1"/>
</dbReference>
<dbReference type="SUPFAM" id="SSF53613">
    <property type="entry name" value="Ribokinase-like"/>
    <property type="match status" value="1"/>
</dbReference>
<protein>
    <recommendedName>
        <fullName evidence="3">Ribokinase</fullName>
    </recommendedName>
</protein>
<gene>
    <name evidence="1" type="ORF">SAMN05660976_06993</name>
</gene>
<evidence type="ECO:0000313" key="2">
    <source>
        <dbReference type="Proteomes" id="UP000198953"/>
    </source>
</evidence>
<dbReference type="EMBL" id="FOBF01000023">
    <property type="protein sequence ID" value="SEN19211.1"/>
    <property type="molecule type" value="Genomic_DNA"/>
</dbReference>
<dbReference type="AlphaFoldDB" id="A0A1H8EI12"/>
<proteinExistence type="predicted"/>
<dbReference type="OrthoDB" id="9775849at2"/>
<dbReference type="Gene3D" id="3.40.1190.20">
    <property type="match status" value="1"/>
</dbReference>
<organism evidence="1 2">
    <name type="scientific">Nonomuraea pusilla</name>
    <dbReference type="NCBI Taxonomy" id="46177"/>
    <lineage>
        <taxon>Bacteria</taxon>
        <taxon>Bacillati</taxon>
        <taxon>Actinomycetota</taxon>
        <taxon>Actinomycetes</taxon>
        <taxon>Streptosporangiales</taxon>
        <taxon>Streptosporangiaceae</taxon>
        <taxon>Nonomuraea</taxon>
    </lineage>
</organism>
<evidence type="ECO:0000313" key="1">
    <source>
        <dbReference type="EMBL" id="SEN19211.1"/>
    </source>
</evidence>
<dbReference type="Proteomes" id="UP000198953">
    <property type="component" value="Unassembled WGS sequence"/>
</dbReference>
<name>A0A1H8EI12_9ACTN</name>
<dbReference type="InterPro" id="IPR029056">
    <property type="entry name" value="Ribokinase-like"/>
</dbReference>
<reference evidence="1 2" key="1">
    <citation type="submission" date="2016-10" db="EMBL/GenBank/DDBJ databases">
        <authorList>
            <person name="de Groot N.N."/>
        </authorList>
    </citation>
    <scope>NUCLEOTIDE SEQUENCE [LARGE SCALE GENOMIC DNA]</scope>
    <source>
        <strain evidence="1 2">DSM 43357</strain>
    </source>
</reference>
<sequence length="125" mass="12908">MAPSDIDRASASITDADILLLQLEISEPTALYAARLAAAAGTRVLLNASPWTAPSDALLGLADLVVVNEHEDLLPAGRGRSVGVTLGAKGARWGEVMVAAPPIDPIGGRRSLYVARSPARVSVLT</sequence>